<keyword evidence="3" id="KW-0170">Cobalt</keyword>
<dbReference type="InterPro" id="IPR017150">
    <property type="entry name" value="Pept_M20_glutamate_carboxypep"/>
</dbReference>
<dbReference type="PANTHER" id="PTHR43808">
    <property type="entry name" value="ACETYLORNITHINE DEACETYLASE"/>
    <property type="match status" value="1"/>
</dbReference>
<dbReference type="RefSeq" id="WP_019689999.1">
    <property type="nucleotide sequence ID" value="NZ_AFOY02000015.1"/>
</dbReference>
<dbReference type="PATRIC" id="fig|1042209.11.peg.4126"/>
<accession>A0A010SRU0</accession>
<evidence type="ECO:0000313" key="7">
    <source>
        <dbReference type="Proteomes" id="UP000022611"/>
    </source>
</evidence>
<proteinExistence type="predicted"/>
<keyword evidence="1" id="KW-0479">Metal-binding</keyword>
<comment type="caution">
    <text evidence="6">The sequence shown here is derived from an EMBL/GenBank/DDBJ whole genome shotgun (WGS) entry which is preliminary data.</text>
</comment>
<gene>
    <name evidence="6" type="ORF">HK44_008685</name>
</gene>
<dbReference type="InterPro" id="IPR011650">
    <property type="entry name" value="Peptidase_M20_dimer"/>
</dbReference>
<dbReference type="GO" id="GO:0016787">
    <property type="term" value="F:hydrolase activity"/>
    <property type="evidence" value="ECO:0007669"/>
    <property type="project" value="UniProtKB-KW"/>
</dbReference>
<feature type="active site" description="Proton acceptor" evidence="4">
    <location>
        <position position="142"/>
    </location>
</feature>
<dbReference type="Gene3D" id="3.40.630.10">
    <property type="entry name" value="Zn peptidases"/>
    <property type="match status" value="1"/>
</dbReference>
<keyword evidence="2" id="KW-0378">Hydrolase</keyword>
<dbReference type="PANTHER" id="PTHR43808:SF9">
    <property type="entry name" value="BLL0789 PROTEIN"/>
    <property type="match status" value="1"/>
</dbReference>
<dbReference type="InterPro" id="IPR002933">
    <property type="entry name" value="Peptidase_M20"/>
</dbReference>
<dbReference type="eggNOG" id="COG0624">
    <property type="taxonomic scope" value="Bacteria"/>
</dbReference>
<name>A0A010SRU0_PSEFL</name>
<evidence type="ECO:0000256" key="3">
    <source>
        <dbReference type="ARBA" id="ARBA00023285"/>
    </source>
</evidence>
<dbReference type="AlphaFoldDB" id="A0A010SRU0"/>
<evidence type="ECO:0000259" key="5">
    <source>
        <dbReference type="Pfam" id="PF07687"/>
    </source>
</evidence>
<dbReference type="EMBL" id="AFOY02000015">
    <property type="protein sequence ID" value="EXF93713.1"/>
    <property type="molecule type" value="Genomic_DNA"/>
</dbReference>
<dbReference type="InterPro" id="IPR036264">
    <property type="entry name" value="Bact_exopeptidase_dim_dom"/>
</dbReference>
<dbReference type="OrthoDB" id="9776600at2"/>
<sequence length="374" mass="40025">MSIVQEYLHRHSDSLLADLRLLVSAESPSTDKRAVDACGEVLQEIMVRRIGATAEIVPRDEYGDHLVFTVGQGSRRTAILGHFDTVWDIGRLPIKVEDGKLYGPGVLDMKAGLVQAIWATKALIDLDLLKDREIRFLCSSDEELGSPSSREWIESEAILCEQVLVVEPATSHTHALKTERKGTGRFDIKIKGRAAHAGNNPEDGVSAVHEMAEQILFLHGLNAPELGTTLNVGIAKGGQRTNVVADSAELNVDLRVSSVSEARRIESLVKEMKPCLVGAQISVTGGLIRPPLEYTPANQALFSVAQEAANALGIQIEGASVGGGSDGNFTSAVGVPTLDGLGATGVGPHAIYEHIIISDLPVRAALLAELIQRF</sequence>
<dbReference type="SUPFAM" id="SSF55031">
    <property type="entry name" value="Bacterial exopeptidase dimerisation domain"/>
    <property type="match status" value="1"/>
</dbReference>
<dbReference type="Pfam" id="PF07687">
    <property type="entry name" value="M20_dimer"/>
    <property type="match status" value="1"/>
</dbReference>
<dbReference type="PIRSF" id="PIRSF037238">
    <property type="entry name" value="Carboxypeptidase_G2"/>
    <property type="match status" value="1"/>
</dbReference>
<evidence type="ECO:0000256" key="1">
    <source>
        <dbReference type="ARBA" id="ARBA00022723"/>
    </source>
</evidence>
<feature type="active site" evidence="4">
    <location>
        <position position="84"/>
    </location>
</feature>
<reference evidence="6 7" key="1">
    <citation type="journal article" date="2011" name="J. Bacteriol.">
        <title>Draft genome sequence of the polycyclic aromatic hydrocarbon-degrading, genetically engineered bioluminescent bioreporter Pseudomonas fluorescens HK44.</title>
        <authorList>
            <person name="Chauhan A."/>
            <person name="Layton A.C."/>
            <person name="Williams D.E."/>
            <person name="Smartt A.E."/>
            <person name="Ripp S."/>
            <person name="Karpinets T.V."/>
            <person name="Brown S.D."/>
            <person name="Sayler G.S."/>
        </authorList>
    </citation>
    <scope>NUCLEOTIDE SEQUENCE [LARGE SCALE GENOMIC DNA]</scope>
    <source>
        <strain evidence="6 7">HK44</strain>
    </source>
</reference>
<dbReference type="InterPro" id="IPR050072">
    <property type="entry name" value="Peptidase_M20A"/>
</dbReference>
<dbReference type="HOGENOM" id="CLU_021802_7_0_6"/>
<dbReference type="Pfam" id="PF01546">
    <property type="entry name" value="Peptidase_M20"/>
    <property type="match status" value="1"/>
</dbReference>
<dbReference type="CDD" id="cd03885">
    <property type="entry name" value="M20_CPDG2"/>
    <property type="match status" value="1"/>
</dbReference>
<feature type="domain" description="Peptidase M20 dimerisation" evidence="5">
    <location>
        <begin position="178"/>
        <end position="271"/>
    </location>
</feature>
<evidence type="ECO:0000256" key="2">
    <source>
        <dbReference type="ARBA" id="ARBA00022801"/>
    </source>
</evidence>
<protein>
    <submittedName>
        <fullName evidence="6">Peptidase M20</fullName>
    </submittedName>
</protein>
<dbReference type="GO" id="GO:0046872">
    <property type="term" value="F:metal ion binding"/>
    <property type="evidence" value="ECO:0007669"/>
    <property type="project" value="UniProtKB-KW"/>
</dbReference>
<dbReference type="SUPFAM" id="SSF53187">
    <property type="entry name" value="Zn-dependent exopeptidases"/>
    <property type="match status" value="1"/>
</dbReference>
<dbReference type="Proteomes" id="UP000022611">
    <property type="component" value="Unassembled WGS sequence"/>
</dbReference>
<evidence type="ECO:0000313" key="6">
    <source>
        <dbReference type="EMBL" id="EXF93713.1"/>
    </source>
</evidence>
<organism evidence="6 7">
    <name type="scientific">Pseudomonas fluorescens HK44</name>
    <dbReference type="NCBI Taxonomy" id="1042209"/>
    <lineage>
        <taxon>Bacteria</taxon>
        <taxon>Pseudomonadati</taxon>
        <taxon>Pseudomonadota</taxon>
        <taxon>Gammaproteobacteria</taxon>
        <taxon>Pseudomonadales</taxon>
        <taxon>Pseudomonadaceae</taxon>
        <taxon>Pseudomonas</taxon>
    </lineage>
</organism>
<evidence type="ECO:0000256" key="4">
    <source>
        <dbReference type="PIRSR" id="PIRSR037238-1"/>
    </source>
</evidence>
<dbReference type="Gene3D" id="3.30.70.360">
    <property type="match status" value="1"/>
</dbReference>